<proteinExistence type="predicted"/>
<accession>A0ABQ2GFX9</accession>
<dbReference type="Proteomes" id="UP000639973">
    <property type="component" value="Unassembled WGS sequence"/>
</dbReference>
<keyword evidence="2" id="KW-1185">Reference proteome</keyword>
<gene>
    <name evidence="1" type="ORF">GCM10010840_35050</name>
</gene>
<organism evidence="1 2">
    <name type="scientific">Deinococcus aerolatus</name>
    <dbReference type="NCBI Taxonomy" id="522487"/>
    <lineage>
        <taxon>Bacteria</taxon>
        <taxon>Thermotogati</taxon>
        <taxon>Deinococcota</taxon>
        <taxon>Deinococci</taxon>
        <taxon>Deinococcales</taxon>
        <taxon>Deinococcaceae</taxon>
        <taxon>Deinococcus</taxon>
    </lineage>
</organism>
<reference evidence="2" key="1">
    <citation type="journal article" date="2019" name="Int. J. Syst. Evol. Microbiol.">
        <title>The Global Catalogue of Microorganisms (GCM) 10K type strain sequencing project: providing services to taxonomists for standard genome sequencing and annotation.</title>
        <authorList>
            <consortium name="The Broad Institute Genomics Platform"/>
            <consortium name="The Broad Institute Genome Sequencing Center for Infectious Disease"/>
            <person name="Wu L."/>
            <person name="Ma J."/>
        </authorList>
    </citation>
    <scope>NUCLEOTIDE SEQUENCE [LARGE SCALE GENOMIC DNA]</scope>
    <source>
        <strain evidence="2">JCM 15442</strain>
    </source>
</reference>
<comment type="caution">
    <text evidence="1">The sequence shown here is derived from an EMBL/GenBank/DDBJ whole genome shotgun (WGS) entry which is preliminary data.</text>
</comment>
<evidence type="ECO:0000313" key="2">
    <source>
        <dbReference type="Proteomes" id="UP000639973"/>
    </source>
</evidence>
<dbReference type="EMBL" id="BMOL01000031">
    <property type="protein sequence ID" value="GGL94010.1"/>
    <property type="molecule type" value="Genomic_DNA"/>
</dbReference>
<protein>
    <submittedName>
        <fullName evidence="1">Uncharacterized protein</fullName>
    </submittedName>
</protein>
<name>A0ABQ2GFX9_9DEIO</name>
<evidence type="ECO:0000313" key="1">
    <source>
        <dbReference type="EMBL" id="GGL94010.1"/>
    </source>
</evidence>
<sequence length="89" mass="10328">MVRHARRRRIRQGGLLLPGAQRFQTRYATLDFSDEATLDAGALWLTSFALTDWTQDAEARIIALVKRLWAEVKAEVAETKAFRLLKRWQ</sequence>
<dbReference type="RefSeq" id="WP_229723749.1">
    <property type="nucleotide sequence ID" value="NZ_BMOL01000031.1"/>
</dbReference>